<accession>A0A1X2GEE5</accession>
<dbReference type="Pfam" id="PF07282">
    <property type="entry name" value="Cas12f1-like_TNB"/>
    <property type="match status" value="1"/>
</dbReference>
<evidence type="ECO:0000313" key="4">
    <source>
        <dbReference type="EMBL" id="ORX51904.1"/>
    </source>
</evidence>
<evidence type="ECO:0000313" key="5">
    <source>
        <dbReference type="Proteomes" id="UP000242146"/>
    </source>
</evidence>
<keyword evidence="1" id="KW-0238">DNA-binding</keyword>
<dbReference type="InterPro" id="IPR010095">
    <property type="entry name" value="Cas12f1-like_TNB"/>
</dbReference>
<name>A0A1X2GEE5_9FUNG</name>
<feature type="compositionally biased region" description="Polar residues" evidence="2">
    <location>
        <begin position="279"/>
        <end position="303"/>
    </location>
</feature>
<dbReference type="Proteomes" id="UP000242146">
    <property type="component" value="Unassembled WGS sequence"/>
</dbReference>
<evidence type="ECO:0000256" key="1">
    <source>
        <dbReference type="ARBA" id="ARBA00023125"/>
    </source>
</evidence>
<gene>
    <name evidence="4" type="ORF">DM01DRAFT_1375127</name>
</gene>
<feature type="region of interest" description="Disordered" evidence="2">
    <location>
        <begin position="19"/>
        <end position="43"/>
    </location>
</feature>
<dbReference type="EMBL" id="MCGT01000019">
    <property type="protein sequence ID" value="ORX51904.1"/>
    <property type="molecule type" value="Genomic_DNA"/>
</dbReference>
<dbReference type="AlphaFoldDB" id="A0A1X2GEE5"/>
<protein>
    <recommendedName>
        <fullName evidence="3">Cas12f1-like TNB domain-containing protein</fullName>
    </recommendedName>
</protein>
<keyword evidence="5" id="KW-1185">Reference proteome</keyword>
<comment type="caution">
    <text evidence="4">The sequence shown here is derived from an EMBL/GenBank/DDBJ whole genome shotgun (WGS) entry which is preliminary data.</text>
</comment>
<dbReference type="GO" id="GO:0003677">
    <property type="term" value="F:DNA binding"/>
    <property type="evidence" value="ECO:0007669"/>
    <property type="project" value="UniProtKB-KW"/>
</dbReference>
<evidence type="ECO:0000259" key="3">
    <source>
        <dbReference type="Pfam" id="PF07282"/>
    </source>
</evidence>
<feature type="domain" description="Cas12f1-like TNB" evidence="3">
    <location>
        <begin position="190"/>
        <end position="258"/>
    </location>
</feature>
<feature type="region of interest" description="Disordered" evidence="2">
    <location>
        <begin position="277"/>
        <end position="303"/>
    </location>
</feature>
<proteinExistence type="predicted"/>
<organism evidence="4 5">
    <name type="scientific">Hesseltinella vesiculosa</name>
    <dbReference type="NCBI Taxonomy" id="101127"/>
    <lineage>
        <taxon>Eukaryota</taxon>
        <taxon>Fungi</taxon>
        <taxon>Fungi incertae sedis</taxon>
        <taxon>Mucoromycota</taxon>
        <taxon>Mucoromycotina</taxon>
        <taxon>Mucoromycetes</taxon>
        <taxon>Mucorales</taxon>
        <taxon>Cunninghamellaceae</taxon>
        <taxon>Hesseltinella</taxon>
    </lineage>
</organism>
<dbReference type="STRING" id="101127.A0A1X2GEE5"/>
<evidence type="ECO:0000256" key="2">
    <source>
        <dbReference type="SAM" id="MobiDB-lite"/>
    </source>
</evidence>
<reference evidence="4 5" key="1">
    <citation type="submission" date="2016-07" db="EMBL/GenBank/DDBJ databases">
        <title>Pervasive Adenine N6-methylation of Active Genes in Fungi.</title>
        <authorList>
            <consortium name="DOE Joint Genome Institute"/>
            <person name="Mondo S.J."/>
            <person name="Dannebaum R.O."/>
            <person name="Kuo R.C."/>
            <person name="Labutti K."/>
            <person name="Haridas S."/>
            <person name="Kuo A."/>
            <person name="Salamov A."/>
            <person name="Ahrendt S.R."/>
            <person name="Lipzen A."/>
            <person name="Sullivan W."/>
            <person name="Andreopoulos W.B."/>
            <person name="Clum A."/>
            <person name="Lindquist E."/>
            <person name="Daum C."/>
            <person name="Ramamoorthy G.K."/>
            <person name="Gryganskyi A."/>
            <person name="Culley D."/>
            <person name="Magnuson J.K."/>
            <person name="James T.Y."/>
            <person name="O'Malley M.A."/>
            <person name="Stajich J.E."/>
            <person name="Spatafora J.W."/>
            <person name="Visel A."/>
            <person name="Grigoriev I.V."/>
        </authorList>
    </citation>
    <scope>NUCLEOTIDE SEQUENCE [LARGE SCALE GENOMIC DNA]</scope>
    <source>
        <strain evidence="4 5">NRRL 3301</strain>
    </source>
</reference>
<sequence>MQLYGVDPGHSELYTSAQEDKHLPGNDRTAPGTEHSSNSTNGWHGRYMRFSNNEWLSLSGRHGRSCNRKRWLKDSGMDEILTRIPPAKTNHPDRFIQRTIYVFQHLDDITEHFADDYTLHRFLDYCGDKKMCAEVVNHFVHGGNKYKHQKDDYDSRRLPVIAYGGALFAQTRRGKKSTRSGKVYKALKIAEKQGLLLVTKTNEYNTSKVCPMCDEKDLEHKTVGDPFLRGASMSLWSVLQCQHCKIYWDRDKLAAWNMLRLGKTALQRLPRPALFCPPRSTSADQSSPHQQNSAVASSSRDPH</sequence>